<evidence type="ECO:0000313" key="1">
    <source>
        <dbReference type="EMBL" id="KAH7437713.1"/>
    </source>
</evidence>
<proteinExistence type="predicted"/>
<dbReference type="Proteomes" id="UP000825935">
    <property type="component" value="Chromosome 5"/>
</dbReference>
<protein>
    <submittedName>
        <fullName evidence="1">Uncharacterized protein</fullName>
    </submittedName>
</protein>
<accession>A0A8T2UVE1</accession>
<evidence type="ECO:0000313" key="2">
    <source>
        <dbReference type="Proteomes" id="UP000825935"/>
    </source>
</evidence>
<sequence>MCNLGANVFTLACVFIIDKFRHEEAMDFLVGLLFSPYYTFEVASSSSFSRSLSPLGVGPLLPSLASARAMSLGPLLLISNVFLRYSCSPTLSGLVLITI</sequence>
<gene>
    <name evidence="1" type="ORF">KP509_05G085400</name>
</gene>
<reference evidence="1" key="1">
    <citation type="submission" date="2021-08" db="EMBL/GenBank/DDBJ databases">
        <title>WGS assembly of Ceratopteris richardii.</title>
        <authorList>
            <person name="Marchant D.B."/>
            <person name="Chen G."/>
            <person name="Jenkins J."/>
            <person name="Shu S."/>
            <person name="Leebens-Mack J."/>
            <person name="Grimwood J."/>
            <person name="Schmutz J."/>
            <person name="Soltis P."/>
            <person name="Soltis D."/>
            <person name="Chen Z.-H."/>
        </authorList>
    </citation>
    <scope>NUCLEOTIDE SEQUENCE</scope>
    <source>
        <strain evidence="1">Whitten #5841</strain>
        <tissue evidence="1">Leaf</tissue>
    </source>
</reference>
<organism evidence="1 2">
    <name type="scientific">Ceratopteris richardii</name>
    <name type="common">Triangle waterfern</name>
    <dbReference type="NCBI Taxonomy" id="49495"/>
    <lineage>
        <taxon>Eukaryota</taxon>
        <taxon>Viridiplantae</taxon>
        <taxon>Streptophyta</taxon>
        <taxon>Embryophyta</taxon>
        <taxon>Tracheophyta</taxon>
        <taxon>Polypodiopsida</taxon>
        <taxon>Polypodiidae</taxon>
        <taxon>Polypodiales</taxon>
        <taxon>Pteridineae</taxon>
        <taxon>Pteridaceae</taxon>
        <taxon>Parkerioideae</taxon>
        <taxon>Ceratopteris</taxon>
    </lineage>
</organism>
<keyword evidence="2" id="KW-1185">Reference proteome</keyword>
<name>A0A8T2UVE1_CERRI</name>
<dbReference type="AlphaFoldDB" id="A0A8T2UVE1"/>
<comment type="caution">
    <text evidence="1">The sequence shown here is derived from an EMBL/GenBank/DDBJ whole genome shotgun (WGS) entry which is preliminary data.</text>
</comment>
<dbReference type="EMBL" id="CM035410">
    <property type="protein sequence ID" value="KAH7437713.1"/>
    <property type="molecule type" value="Genomic_DNA"/>
</dbReference>